<protein>
    <submittedName>
        <fullName evidence="12">ABC-type multidrug transport system, ATPase and permease component</fullName>
    </submittedName>
</protein>
<dbReference type="InterPro" id="IPR039421">
    <property type="entry name" value="Type_1_exporter"/>
</dbReference>
<dbReference type="RefSeq" id="WP_036837284.1">
    <property type="nucleotide sequence ID" value="NZ_CAWLUD010000006.1"/>
</dbReference>
<keyword evidence="6" id="KW-0067">ATP-binding</keyword>
<dbReference type="EMBL" id="JGVH01000006">
    <property type="protein sequence ID" value="KER04577.1"/>
    <property type="molecule type" value="Genomic_DNA"/>
</dbReference>
<feature type="transmembrane region" description="Helical" evidence="9">
    <location>
        <begin position="254"/>
        <end position="272"/>
    </location>
</feature>
<dbReference type="InterPro" id="IPR003593">
    <property type="entry name" value="AAA+_ATPase"/>
</dbReference>
<dbReference type="Pfam" id="PF00664">
    <property type="entry name" value="ABC_membrane"/>
    <property type="match status" value="1"/>
</dbReference>
<feature type="domain" description="ABC transporter" evidence="10">
    <location>
        <begin position="338"/>
        <end position="571"/>
    </location>
</feature>
<dbReference type="GO" id="GO:0016887">
    <property type="term" value="F:ATP hydrolysis activity"/>
    <property type="evidence" value="ECO:0007669"/>
    <property type="project" value="InterPro"/>
</dbReference>
<feature type="transmembrane region" description="Helical" evidence="9">
    <location>
        <begin position="21"/>
        <end position="42"/>
    </location>
</feature>
<reference evidence="12 13" key="1">
    <citation type="submission" date="2014-03" db="EMBL/GenBank/DDBJ databases">
        <title>Draft Genome of Photorhabdus temperata Meg1.</title>
        <authorList>
            <person name="Hurst S.G.IV."/>
            <person name="Morris K."/>
            <person name="Thomas K."/>
            <person name="Tisa L.S."/>
        </authorList>
    </citation>
    <scope>NUCLEOTIDE SEQUENCE [LARGE SCALE GENOMIC DNA]</scope>
    <source>
        <strain evidence="12 13">Meg1</strain>
    </source>
</reference>
<sequence length="590" mass="65065">MKSDDSAFSWLMKLIGTQKKRVIASMTLAVIYSLLALVPYVLIYRLIDTFLHQPDAAASQVWWLVGLAVMALAGKIILQLFSGLLSHKAAFQLLFELRRKVIARVGDLPLGASNRHTSATMKKIISDDIGRIETFIAHHLPDIAAAIVSPLAAATLLFFFDWRLALLALLPLPVAIAMQCWIFKGFDSRIRAYHQVVADLHTSVVDFVKSMPLVKAFNMTVDSHQRYANAVEQHHRLVTGWLVDTRTPAALFKLALDLGLLCIMPVGIWLYAQGDVALATLFIFMLLGIGLMEPLYNLLQFAGMFSEMLKGVENIRDFSEQPRQCEGAVPQPIKGSDICFEDVTFCHNNAVIPTVDALSFIARQGEITAIVGPSGAGKTTAAQLIPRLYEYQQGCISIGGSDITAMPLDQLMSLVSFVFQDVFIFEDTIMNNIRMGNQDISESQIIAAAKAACVDEFVRELPQGYQTVVQQGSLSGGQAQRISIARAIAKDSPVLILDEATAYADAKNEVKIQQALSYLMKGRTVLVIAHRLNTLVNVNKIIVMDNGGKVAEGTHQQLLQGCQLYQNMWDAHQAAKSWHVAMRNQEVSHV</sequence>
<dbReference type="PANTHER" id="PTHR43394">
    <property type="entry name" value="ATP-DEPENDENT PERMEASE MDL1, MITOCHONDRIAL"/>
    <property type="match status" value="1"/>
</dbReference>
<dbReference type="PROSITE" id="PS50893">
    <property type="entry name" value="ABC_TRANSPORTER_2"/>
    <property type="match status" value="1"/>
</dbReference>
<keyword evidence="2" id="KW-0813">Transport</keyword>
<dbReference type="PANTHER" id="PTHR43394:SF1">
    <property type="entry name" value="ATP-BINDING CASSETTE SUB-FAMILY B MEMBER 10, MITOCHONDRIAL"/>
    <property type="match status" value="1"/>
</dbReference>
<dbReference type="FunFam" id="3.40.50.300:FF:000221">
    <property type="entry name" value="Multidrug ABC transporter ATP-binding protein"/>
    <property type="match status" value="1"/>
</dbReference>
<dbReference type="PATRIC" id="fig|1393735.3.peg.712"/>
<evidence type="ECO:0000256" key="1">
    <source>
        <dbReference type="ARBA" id="ARBA00004651"/>
    </source>
</evidence>
<dbReference type="InterPro" id="IPR003439">
    <property type="entry name" value="ABC_transporter-like_ATP-bd"/>
</dbReference>
<evidence type="ECO:0000256" key="8">
    <source>
        <dbReference type="ARBA" id="ARBA00023136"/>
    </source>
</evidence>
<evidence type="ECO:0000256" key="3">
    <source>
        <dbReference type="ARBA" id="ARBA00022475"/>
    </source>
</evidence>
<keyword evidence="4 9" id="KW-0812">Transmembrane</keyword>
<dbReference type="InterPro" id="IPR027417">
    <property type="entry name" value="P-loop_NTPase"/>
</dbReference>
<feature type="transmembrane region" description="Helical" evidence="9">
    <location>
        <begin position="140"/>
        <end position="160"/>
    </location>
</feature>
<evidence type="ECO:0000259" key="10">
    <source>
        <dbReference type="PROSITE" id="PS50893"/>
    </source>
</evidence>
<dbReference type="SUPFAM" id="SSF52540">
    <property type="entry name" value="P-loop containing nucleoside triphosphate hydrolases"/>
    <property type="match status" value="1"/>
</dbReference>
<evidence type="ECO:0000256" key="6">
    <source>
        <dbReference type="ARBA" id="ARBA00022840"/>
    </source>
</evidence>
<dbReference type="PROSITE" id="PS00211">
    <property type="entry name" value="ABC_TRANSPORTER_1"/>
    <property type="match status" value="1"/>
</dbReference>
<organism evidence="12 13">
    <name type="scientific">Photorhabdus temperata subsp. temperata Meg1</name>
    <dbReference type="NCBI Taxonomy" id="1393735"/>
    <lineage>
        <taxon>Bacteria</taxon>
        <taxon>Pseudomonadati</taxon>
        <taxon>Pseudomonadota</taxon>
        <taxon>Gammaproteobacteria</taxon>
        <taxon>Enterobacterales</taxon>
        <taxon>Morganellaceae</taxon>
        <taxon>Photorhabdus</taxon>
    </lineage>
</organism>
<dbReference type="GO" id="GO:0005886">
    <property type="term" value="C:plasma membrane"/>
    <property type="evidence" value="ECO:0007669"/>
    <property type="project" value="UniProtKB-SubCell"/>
</dbReference>
<evidence type="ECO:0000256" key="7">
    <source>
        <dbReference type="ARBA" id="ARBA00022989"/>
    </source>
</evidence>
<evidence type="ECO:0000313" key="13">
    <source>
        <dbReference type="Proteomes" id="UP000028002"/>
    </source>
</evidence>
<keyword evidence="8 9" id="KW-0472">Membrane</keyword>
<feature type="transmembrane region" description="Helical" evidence="9">
    <location>
        <begin position="166"/>
        <end position="183"/>
    </location>
</feature>
<evidence type="ECO:0000259" key="11">
    <source>
        <dbReference type="PROSITE" id="PS50929"/>
    </source>
</evidence>
<dbReference type="CDD" id="cd07346">
    <property type="entry name" value="ABC_6TM_exporters"/>
    <property type="match status" value="1"/>
</dbReference>
<dbReference type="Proteomes" id="UP000028002">
    <property type="component" value="Unassembled WGS sequence"/>
</dbReference>
<feature type="transmembrane region" description="Helical" evidence="9">
    <location>
        <begin position="62"/>
        <end position="85"/>
    </location>
</feature>
<comment type="caution">
    <text evidence="12">The sequence shown here is derived from an EMBL/GenBank/DDBJ whole genome shotgun (WGS) entry which is preliminary data.</text>
</comment>
<dbReference type="SUPFAM" id="SSF90123">
    <property type="entry name" value="ABC transporter transmembrane region"/>
    <property type="match status" value="1"/>
</dbReference>
<proteinExistence type="predicted"/>
<evidence type="ECO:0000256" key="5">
    <source>
        <dbReference type="ARBA" id="ARBA00022741"/>
    </source>
</evidence>
<dbReference type="GO" id="GO:0015421">
    <property type="term" value="F:ABC-type oligopeptide transporter activity"/>
    <property type="evidence" value="ECO:0007669"/>
    <property type="project" value="TreeGrafter"/>
</dbReference>
<dbReference type="InterPro" id="IPR017871">
    <property type="entry name" value="ABC_transporter-like_CS"/>
</dbReference>
<gene>
    <name evidence="12" type="ORF">MEG1DRAFT_00700</name>
</gene>
<keyword evidence="5" id="KW-0547">Nucleotide-binding</keyword>
<evidence type="ECO:0000256" key="9">
    <source>
        <dbReference type="SAM" id="Phobius"/>
    </source>
</evidence>
<accession>A0A081S0X4</accession>
<dbReference type="GO" id="GO:0005524">
    <property type="term" value="F:ATP binding"/>
    <property type="evidence" value="ECO:0007669"/>
    <property type="project" value="UniProtKB-KW"/>
</dbReference>
<keyword evidence="7 9" id="KW-1133">Transmembrane helix</keyword>
<name>A0A081S0X4_PHOTE</name>
<dbReference type="InterPro" id="IPR011527">
    <property type="entry name" value="ABC1_TM_dom"/>
</dbReference>
<evidence type="ECO:0000256" key="2">
    <source>
        <dbReference type="ARBA" id="ARBA00022448"/>
    </source>
</evidence>
<comment type="subcellular location">
    <subcellularLocation>
        <location evidence="1">Cell membrane</location>
        <topology evidence="1">Multi-pass membrane protein</topology>
    </subcellularLocation>
</comment>
<dbReference type="InterPro" id="IPR036640">
    <property type="entry name" value="ABC1_TM_sf"/>
</dbReference>
<dbReference type="PROSITE" id="PS50929">
    <property type="entry name" value="ABC_TM1F"/>
    <property type="match status" value="1"/>
</dbReference>
<dbReference type="Gene3D" id="3.40.50.300">
    <property type="entry name" value="P-loop containing nucleotide triphosphate hydrolases"/>
    <property type="match status" value="1"/>
</dbReference>
<dbReference type="Gene3D" id="1.20.1560.10">
    <property type="entry name" value="ABC transporter type 1, transmembrane domain"/>
    <property type="match status" value="1"/>
</dbReference>
<keyword evidence="3" id="KW-1003">Cell membrane</keyword>
<dbReference type="Pfam" id="PF00005">
    <property type="entry name" value="ABC_tran"/>
    <property type="match status" value="1"/>
</dbReference>
<feature type="domain" description="ABC transmembrane type-1" evidence="11">
    <location>
        <begin position="23"/>
        <end position="307"/>
    </location>
</feature>
<evidence type="ECO:0000256" key="4">
    <source>
        <dbReference type="ARBA" id="ARBA00022692"/>
    </source>
</evidence>
<feature type="transmembrane region" description="Helical" evidence="9">
    <location>
        <begin position="278"/>
        <end position="299"/>
    </location>
</feature>
<evidence type="ECO:0000313" key="12">
    <source>
        <dbReference type="EMBL" id="KER04577.1"/>
    </source>
</evidence>
<dbReference type="AlphaFoldDB" id="A0A081S0X4"/>
<dbReference type="SMART" id="SM00382">
    <property type="entry name" value="AAA"/>
    <property type="match status" value="1"/>
</dbReference>